<dbReference type="Proteomes" id="UP000054698">
    <property type="component" value="Unassembled WGS sequence"/>
</dbReference>
<dbReference type="SUPFAM" id="SSF54637">
    <property type="entry name" value="Thioesterase/thiol ester dehydrase-isomerase"/>
    <property type="match status" value="1"/>
</dbReference>
<dbReference type="RefSeq" id="WP_058447520.1">
    <property type="nucleotide sequence ID" value="NZ_CAAAHT010000006.1"/>
</dbReference>
<evidence type="ECO:0000313" key="5">
    <source>
        <dbReference type="Proteomes" id="UP000251942"/>
    </source>
</evidence>
<evidence type="ECO:0000313" key="4">
    <source>
        <dbReference type="Proteomes" id="UP000054698"/>
    </source>
</evidence>
<dbReference type="Pfam" id="PF01575">
    <property type="entry name" value="MaoC_dehydratas"/>
    <property type="match status" value="1"/>
</dbReference>
<evidence type="ECO:0000313" key="2">
    <source>
        <dbReference type="EMBL" id="KTC95024.1"/>
    </source>
</evidence>
<dbReference type="PANTHER" id="PTHR43664">
    <property type="entry name" value="MONOAMINE OXIDASE-RELATED"/>
    <property type="match status" value="1"/>
</dbReference>
<accession>A0A0W0THH0</accession>
<dbReference type="EMBL" id="LNYB01000085">
    <property type="protein sequence ID" value="KTC95024.1"/>
    <property type="molecule type" value="Genomic_DNA"/>
</dbReference>
<dbReference type="PANTHER" id="PTHR43664:SF1">
    <property type="entry name" value="BETA-METHYLMALYL-COA DEHYDRATASE"/>
    <property type="match status" value="1"/>
</dbReference>
<dbReference type="STRING" id="453.Lfee_2688"/>
<dbReference type="InterPro" id="IPR052342">
    <property type="entry name" value="MCH/BMMD"/>
</dbReference>
<reference evidence="3 5" key="2">
    <citation type="submission" date="2018-06" db="EMBL/GenBank/DDBJ databases">
        <authorList>
            <consortium name="Pathogen Informatics"/>
            <person name="Doyle S."/>
        </authorList>
    </citation>
    <scope>NUCLEOTIDE SEQUENCE [LARGE SCALE GENOMIC DNA]</scope>
    <source>
        <strain evidence="3 5">NCTC12022</strain>
    </source>
</reference>
<reference evidence="2 4" key="1">
    <citation type="submission" date="2015-11" db="EMBL/GenBank/DDBJ databases">
        <title>Genomic analysis of 38 Legionella species identifies large and diverse effector repertoires.</title>
        <authorList>
            <person name="Burstein D."/>
            <person name="Amaro F."/>
            <person name="Zusman T."/>
            <person name="Lifshitz Z."/>
            <person name="Cohen O."/>
            <person name="Gilbert J.A."/>
            <person name="Pupko T."/>
            <person name="Shuman H.A."/>
            <person name="Segal G."/>
        </authorList>
    </citation>
    <scope>NUCLEOTIDE SEQUENCE [LARGE SCALE GENOMIC DNA]</scope>
    <source>
        <strain evidence="2 4">WO-44C</strain>
    </source>
</reference>
<keyword evidence="4" id="KW-1185">Reference proteome</keyword>
<evidence type="ECO:0000259" key="1">
    <source>
        <dbReference type="Pfam" id="PF01575"/>
    </source>
</evidence>
<evidence type="ECO:0000313" key="3">
    <source>
        <dbReference type="EMBL" id="SPX61758.1"/>
    </source>
</evidence>
<gene>
    <name evidence="2" type="ORF">Lfee_2688</name>
    <name evidence="3" type="ORF">NCTC12022_02507</name>
</gene>
<dbReference type="EMBL" id="UASS01000022">
    <property type="protein sequence ID" value="SPX61758.1"/>
    <property type="molecule type" value="Genomic_DNA"/>
</dbReference>
<dbReference type="AlphaFoldDB" id="A0A0W0THH0"/>
<dbReference type="InterPro" id="IPR002539">
    <property type="entry name" value="MaoC-like_dom"/>
</dbReference>
<feature type="domain" description="MaoC-like" evidence="1">
    <location>
        <begin position="14"/>
        <end position="118"/>
    </location>
</feature>
<proteinExistence type="predicted"/>
<dbReference type="CDD" id="cd03454">
    <property type="entry name" value="YdeM"/>
    <property type="match status" value="1"/>
</dbReference>
<name>A0A0W0THH0_9GAMM</name>
<dbReference type="OrthoDB" id="5298629at2"/>
<dbReference type="PATRIC" id="fig|453.4.peg.2943"/>
<dbReference type="Gene3D" id="3.10.129.10">
    <property type="entry name" value="Hotdog Thioesterase"/>
    <property type="match status" value="1"/>
</dbReference>
<dbReference type="InterPro" id="IPR029069">
    <property type="entry name" value="HotDog_dom_sf"/>
</dbReference>
<sequence>MNESNLLFLDDIQIGQTFISHTYTLNEEQIKLFAHEFDPQPFHLDENAAKKTIFQGLIASGWHTAAITMRLLVKGIGHRFAGGVIGLGGEISWPNPTRPMDTLYVSSEVIEVNSSQSQPGRGIVKIRNHTLNQENKIVQIFIANILVNKKNR</sequence>
<protein>
    <submittedName>
        <fullName evidence="2">Acyl dehydratase MaoC</fullName>
    </submittedName>
</protein>
<dbReference type="Proteomes" id="UP000251942">
    <property type="component" value="Unassembled WGS sequence"/>
</dbReference>
<organism evidence="2 4">
    <name type="scientific">Legionella feeleii</name>
    <dbReference type="NCBI Taxonomy" id="453"/>
    <lineage>
        <taxon>Bacteria</taxon>
        <taxon>Pseudomonadati</taxon>
        <taxon>Pseudomonadota</taxon>
        <taxon>Gammaproteobacteria</taxon>
        <taxon>Legionellales</taxon>
        <taxon>Legionellaceae</taxon>
        <taxon>Legionella</taxon>
    </lineage>
</organism>